<dbReference type="Pfam" id="PF01467">
    <property type="entry name" value="CTP_transf_like"/>
    <property type="match status" value="1"/>
</dbReference>
<dbReference type="NCBIfam" id="NF000840">
    <property type="entry name" value="PRK00071.1-3"/>
    <property type="match status" value="1"/>
</dbReference>
<dbReference type="GO" id="GO:0005524">
    <property type="term" value="F:ATP binding"/>
    <property type="evidence" value="ECO:0007669"/>
    <property type="project" value="UniProtKB-KW"/>
</dbReference>
<keyword evidence="6 11" id="KW-0548">Nucleotidyltransferase</keyword>
<evidence type="ECO:0000313" key="13">
    <source>
        <dbReference type="EMBL" id="TWU65107.1"/>
    </source>
</evidence>
<keyword evidence="4 11" id="KW-0662">Pyridine nucleotide biosynthesis</keyword>
<evidence type="ECO:0000256" key="6">
    <source>
        <dbReference type="ARBA" id="ARBA00022695"/>
    </source>
</evidence>
<evidence type="ECO:0000256" key="4">
    <source>
        <dbReference type="ARBA" id="ARBA00022642"/>
    </source>
</evidence>
<dbReference type="InterPro" id="IPR014729">
    <property type="entry name" value="Rossmann-like_a/b/a_fold"/>
</dbReference>
<organism evidence="13 14">
    <name type="scientific">Crateriforma conspicua</name>
    <dbReference type="NCBI Taxonomy" id="2527996"/>
    <lineage>
        <taxon>Bacteria</taxon>
        <taxon>Pseudomonadati</taxon>
        <taxon>Planctomycetota</taxon>
        <taxon>Planctomycetia</taxon>
        <taxon>Planctomycetales</taxon>
        <taxon>Planctomycetaceae</taxon>
        <taxon>Crateriforma</taxon>
    </lineage>
</organism>
<dbReference type="RefSeq" id="WP_146410742.1">
    <property type="nucleotide sequence ID" value="NZ_SJPZ01000001.1"/>
</dbReference>
<evidence type="ECO:0000256" key="7">
    <source>
        <dbReference type="ARBA" id="ARBA00022741"/>
    </source>
</evidence>
<dbReference type="EC" id="2.7.7.18" evidence="11"/>
<comment type="pathway">
    <text evidence="2 11">Cofactor biosynthesis; NAD(+) biosynthesis; deamido-NAD(+) from nicotinate D-ribonucleotide: step 1/1.</text>
</comment>
<protein>
    <recommendedName>
        <fullName evidence="11">Probable nicotinate-nucleotide adenylyltransferase</fullName>
        <ecNumber evidence="11">2.7.7.18</ecNumber>
    </recommendedName>
    <alternativeName>
        <fullName evidence="11">Deamido-NAD(+) diphosphorylase</fullName>
    </alternativeName>
    <alternativeName>
        <fullName evidence="11">Deamido-NAD(+) pyrophosphorylase</fullName>
    </alternativeName>
    <alternativeName>
        <fullName evidence="11">Nicotinate mononucleotide adenylyltransferase</fullName>
        <shortName evidence="11">NaMN adenylyltransferase</shortName>
    </alternativeName>
</protein>
<accession>A0A5C6FPQ1</accession>
<dbReference type="HAMAP" id="MF_00244">
    <property type="entry name" value="NaMN_adenylyltr"/>
    <property type="match status" value="1"/>
</dbReference>
<dbReference type="InterPro" id="IPR004821">
    <property type="entry name" value="Cyt_trans-like"/>
</dbReference>
<dbReference type="SUPFAM" id="SSF52374">
    <property type="entry name" value="Nucleotidylyl transferase"/>
    <property type="match status" value="1"/>
</dbReference>
<keyword evidence="7 11" id="KW-0547">Nucleotide-binding</keyword>
<evidence type="ECO:0000259" key="12">
    <source>
        <dbReference type="Pfam" id="PF01467"/>
    </source>
</evidence>
<name>A0A5C6FPQ1_9PLAN</name>
<comment type="catalytic activity">
    <reaction evidence="10 11">
        <text>nicotinate beta-D-ribonucleotide + ATP + H(+) = deamido-NAD(+) + diphosphate</text>
        <dbReference type="Rhea" id="RHEA:22860"/>
        <dbReference type="ChEBI" id="CHEBI:15378"/>
        <dbReference type="ChEBI" id="CHEBI:30616"/>
        <dbReference type="ChEBI" id="CHEBI:33019"/>
        <dbReference type="ChEBI" id="CHEBI:57502"/>
        <dbReference type="ChEBI" id="CHEBI:58437"/>
        <dbReference type="EC" id="2.7.7.18"/>
    </reaction>
</comment>
<comment type="caution">
    <text evidence="13">The sequence shown here is derived from an EMBL/GenBank/DDBJ whole genome shotgun (WGS) entry which is preliminary data.</text>
</comment>
<keyword evidence="9 11" id="KW-0520">NAD</keyword>
<dbReference type="UniPathway" id="UPA00253">
    <property type="reaction ID" value="UER00332"/>
</dbReference>
<feature type="domain" description="Cytidyltransferase-like" evidence="12">
    <location>
        <begin position="5"/>
        <end position="175"/>
    </location>
</feature>
<dbReference type="NCBIfam" id="TIGR00125">
    <property type="entry name" value="cyt_tran_rel"/>
    <property type="match status" value="1"/>
</dbReference>
<dbReference type="CDD" id="cd02165">
    <property type="entry name" value="NMNAT"/>
    <property type="match status" value="1"/>
</dbReference>
<comment type="similarity">
    <text evidence="3 11">Belongs to the NadD family.</text>
</comment>
<dbReference type="AlphaFoldDB" id="A0A5C6FPQ1"/>
<evidence type="ECO:0000256" key="3">
    <source>
        <dbReference type="ARBA" id="ARBA00009014"/>
    </source>
</evidence>
<sequence length="206" mass="22696">MRIGVFGGSFDPVHLGHLWIAESAIETLGLDQLRWIPTATSPLKQDRQAAADETRVAMLRLALGGADQHIVDDREIRRGDVSYTVDTLAELKAEFPDDDLVLIVGSDLVPTLPKWRRLQDILSLAQLSVFHRGGEPPIDFGGLEQALGASVVGRLKDSLVEVPRIEVSSSEIRQRVAGGKSIRFRVPHAVEMLIKTESLYRRSAEA</sequence>
<dbReference type="NCBIfam" id="TIGR00482">
    <property type="entry name" value="nicotinate (nicotinamide) nucleotide adenylyltransferase"/>
    <property type="match status" value="1"/>
</dbReference>
<reference evidence="13 14" key="1">
    <citation type="submission" date="2019-02" db="EMBL/GenBank/DDBJ databases">
        <title>Deep-cultivation of Planctomycetes and their phenomic and genomic characterization uncovers novel biology.</title>
        <authorList>
            <person name="Wiegand S."/>
            <person name="Jogler M."/>
            <person name="Boedeker C."/>
            <person name="Pinto D."/>
            <person name="Vollmers J."/>
            <person name="Rivas-Marin E."/>
            <person name="Kohn T."/>
            <person name="Peeters S.H."/>
            <person name="Heuer A."/>
            <person name="Rast P."/>
            <person name="Oberbeckmann S."/>
            <person name="Bunk B."/>
            <person name="Jeske O."/>
            <person name="Meyerdierks A."/>
            <person name="Storesund J.E."/>
            <person name="Kallscheuer N."/>
            <person name="Luecker S."/>
            <person name="Lage O.M."/>
            <person name="Pohl T."/>
            <person name="Merkel B.J."/>
            <person name="Hornburger P."/>
            <person name="Mueller R.-W."/>
            <person name="Bruemmer F."/>
            <person name="Labrenz M."/>
            <person name="Spormann A.M."/>
            <person name="Op Den Camp H."/>
            <person name="Overmann J."/>
            <person name="Amann R."/>
            <person name="Jetten M.S.M."/>
            <person name="Mascher T."/>
            <person name="Medema M.H."/>
            <person name="Devos D.P."/>
            <person name="Kaster A.-K."/>
            <person name="Ovreas L."/>
            <person name="Rohde M."/>
            <person name="Galperin M.Y."/>
            <person name="Jogler C."/>
        </authorList>
    </citation>
    <scope>NUCLEOTIDE SEQUENCE [LARGE SCALE GENOMIC DNA]</scope>
    <source>
        <strain evidence="13 14">V7</strain>
    </source>
</reference>
<comment type="function">
    <text evidence="1 11">Catalyzes the reversible adenylation of nicotinate mononucleotide (NaMN) to nicotinic acid adenine dinucleotide (NaAD).</text>
</comment>
<keyword evidence="5 11" id="KW-0808">Transferase</keyword>
<dbReference type="EMBL" id="SJPZ01000001">
    <property type="protein sequence ID" value="TWU65107.1"/>
    <property type="molecule type" value="Genomic_DNA"/>
</dbReference>
<dbReference type="PANTHER" id="PTHR39321:SF3">
    <property type="entry name" value="PHOSPHOPANTETHEINE ADENYLYLTRANSFERASE"/>
    <property type="match status" value="1"/>
</dbReference>
<dbReference type="Gene3D" id="3.40.50.620">
    <property type="entry name" value="HUPs"/>
    <property type="match status" value="1"/>
</dbReference>
<evidence type="ECO:0000313" key="14">
    <source>
        <dbReference type="Proteomes" id="UP000316476"/>
    </source>
</evidence>
<evidence type="ECO:0000256" key="5">
    <source>
        <dbReference type="ARBA" id="ARBA00022679"/>
    </source>
</evidence>
<evidence type="ECO:0000256" key="1">
    <source>
        <dbReference type="ARBA" id="ARBA00002324"/>
    </source>
</evidence>
<evidence type="ECO:0000256" key="10">
    <source>
        <dbReference type="ARBA" id="ARBA00048721"/>
    </source>
</evidence>
<dbReference type="Proteomes" id="UP000316476">
    <property type="component" value="Unassembled WGS sequence"/>
</dbReference>
<dbReference type="GO" id="GO:0004515">
    <property type="term" value="F:nicotinate-nucleotide adenylyltransferase activity"/>
    <property type="evidence" value="ECO:0007669"/>
    <property type="project" value="UniProtKB-UniRule"/>
</dbReference>
<dbReference type="PANTHER" id="PTHR39321">
    <property type="entry name" value="NICOTINATE-NUCLEOTIDE ADENYLYLTRANSFERASE-RELATED"/>
    <property type="match status" value="1"/>
</dbReference>
<gene>
    <name evidence="11 13" type="primary">nadD</name>
    <name evidence="13" type="ORF">V7x_06530</name>
</gene>
<evidence type="ECO:0000256" key="8">
    <source>
        <dbReference type="ARBA" id="ARBA00022840"/>
    </source>
</evidence>
<dbReference type="InterPro" id="IPR005248">
    <property type="entry name" value="NadD/NMNAT"/>
</dbReference>
<proteinExistence type="inferred from homology"/>
<dbReference type="GO" id="GO:0009435">
    <property type="term" value="P:NAD+ biosynthetic process"/>
    <property type="evidence" value="ECO:0007669"/>
    <property type="project" value="UniProtKB-UniRule"/>
</dbReference>
<keyword evidence="8 11" id="KW-0067">ATP-binding</keyword>
<dbReference type="OrthoDB" id="5295945at2"/>
<evidence type="ECO:0000256" key="11">
    <source>
        <dbReference type="HAMAP-Rule" id="MF_00244"/>
    </source>
</evidence>
<evidence type="ECO:0000256" key="2">
    <source>
        <dbReference type="ARBA" id="ARBA00005019"/>
    </source>
</evidence>
<evidence type="ECO:0000256" key="9">
    <source>
        <dbReference type="ARBA" id="ARBA00023027"/>
    </source>
</evidence>